<proteinExistence type="predicted"/>
<evidence type="ECO:0000313" key="1">
    <source>
        <dbReference type="EMBL" id="NMO96384.1"/>
    </source>
</evidence>
<dbReference type="InterPro" id="IPR012349">
    <property type="entry name" value="Split_barrel_FMN-bd"/>
</dbReference>
<dbReference type="EMBL" id="JABBPN010000009">
    <property type="protein sequence ID" value="NMO96384.1"/>
    <property type="molecule type" value="Genomic_DNA"/>
</dbReference>
<dbReference type="Gene3D" id="2.30.110.10">
    <property type="entry name" value="Electron Transport, Fmn-binding Protein, Chain A"/>
    <property type="match status" value="1"/>
</dbReference>
<gene>
    <name evidence="1" type="ORF">HII30_11440</name>
</gene>
<protein>
    <submittedName>
        <fullName evidence="1">Pyridoxamine 5'-phosphate oxidase family protein</fullName>
    </submittedName>
</protein>
<reference evidence="1 2" key="1">
    <citation type="submission" date="2020-04" db="EMBL/GenBank/DDBJ databases">
        <title>Paenibacillus algicola sp. nov., a novel marine bacterium producing alginate lyase.</title>
        <authorList>
            <person name="Huang H."/>
        </authorList>
    </citation>
    <scope>NUCLEOTIDE SEQUENCE [LARGE SCALE GENOMIC DNA]</scope>
    <source>
        <strain evidence="1 2">L7-75</strain>
    </source>
</reference>
<comment type="caution">
    <text evidence="1">The sequence shown here is derived from an EMBL/GenBank/DDBJ whole genome shotgun (WGS) entry which is preliminary data.</text>
</comment>
<dbReference type="Proteomes" id="UP000565468">
    <property type="component" value="Unassembled WGS sequence"/>
</dbReference>
<dbReference type="SUPFAM" id="SSF50475">
    <property type="entry name" value="FMN-binding split barrel"/>
    <property type="match status" value="1"/>
</dbReference>
<keyword evidence="2" id="KW-1185">Reference proteome</keyword>
<organism evidence="1 2">
    <name type="scientific">Paenibacillus lemnae</name>
    <dbReference type="NCBI Taxonomy" id="1330551"/>
    <lineage>
        <taxon>Bacteria</taxon>
        <taxon>Bacillati</taxon>
        <taxon>Bacillota</taxon>
        <taxon>Bacilli</taxon>
        <taxon>Bacillales</taxon>
        <taxon>Paenibacillaceae</taxon>
        <taxon>Paenibacillus</taxon>
    </lineage>
</organism>
<name>A0A848MA83_PAELE</name>
<dbReference type="AlphaFoldDB" id="A0A848MA83"/>
<dbReference type="RefSeq" id="WP_169505161.1">
    <property type="nucleotide sequence ID" value="NZ_JABBPN010000009.1"/>
</dbReference>
<evidence type="ECO:0000313" key="2">
    <source>
        <dbReference type="Proteomes" id="UP000565468"/>
    </source>
</evidence>
<sequence length="153" mass="17058">MQNIKMPAELYQFLNGKNLPEKQKDAILLLSVGEDGWPHSAMISAGEAVAVDEGTLRLALWPGTTTTGNLIRTGKATLICIQNTSVYIVKLSLRVLEQLENARHPRERFEGIIESVREDAAKYAQITSGVTFQLHEPDGVLARWEETLSELRE</sequence>
<accession>A0A848MA83</accession>